<proteinExistence type="predicted"/>
<gene>
    <name evidence="2" type="primary">GRXCR2</name>
    <name evidence="2" type="ORF">WISP_137395</name>
    <name evidence="1" type="ORF">WISP_145765</name>
</gene>
<dbReference type="EMBL" id="WHWB01034690">
    <property type="protein sequence ID" value="KAJ7405889.1"/>
    <property type="molecule type" value="Genomic_DNA"/>
</dbReference>
<dbReference type="Pfam" id="PF23733">
    <property type="entry name" value="GRXCR1-2_C"/>
    <property type="match status" value="1"/>
</dbReference>
<evidence type="ECO:0000313" key="2">
    <source>
        <dbReference type="EMBL" id="KAJ7405889.1"/>
    </source>
</evidence>
<dbReference type="InterPro" id="IPR033023">
    <property type="entry name" value="GRXCR2"/>
</dbReference>
<accession>A0ABQ9CN58</accession>
<dbReference type="PANTHER" id="PTHR46926">
    <property type="entry name" value="GLUTAREDOXIN DOMAIN-CONTAINING CYSTEINE-RICH PROTEIN 2"/>
    <property type="match status" value="1"/>
</dbReference>
<organism evidence="2 3">
    <name type="scientific">Willisornis vidua</name>
    <name type="common">Xingu scale-backed antbird</name>
    <dbReference type="NCBI Taxonomy" id="1566151"/>
    <lineage>
        <taxon>Eukaryota</taxon>
        <taxon>Metazoa</taxon>
        <taxon>Chordata</taxon>
        <taxon>Craniata</taxon>
        <taxon>Vertebrata</taxon>
        <taxon>Euteleostomi</taxon>
        <taxon>Archelosauria</taxon>
        <taxon>Archosauria</taxon>
        <taxon>Dinosauria</taxon>
        <taxon>Saurischia</taxon>
        <taxon>Theropoda</taxon>
        <taxon>Coelurosauria</taxon>
        <taxon>Aves</taxon>
        <taxon>Neognathae</taxon>
        <taxon>Neoaves</taxon>
        <taxon>Telluraves</taxon>
        <taxon>Australaves</taxon>
        <taxon>Passeriformes</taxon>
        <taxon>Thamnophilidae</taxon>
        <taxon>Willisornis</taxon>
    </lineage>
</organism>
<evidence type="ECO:0000313" key="3">
    <source>
        <dbReference type="Proteomes" id="UP001145742"/>
    </source>
</evidence>
<protein>
    <submittedName>
        <fullName evidence="2">Glutaredoxin domain-containing cysteine-rich protein 2</fullName>
    </submittedName>
</protein>
<dbReference type="EMBL" id="WHWB01034773">
    <property type="protein sequence ID" value="KAJ7404381.1"/>
    <property type="molecule type" value="Genomic_DNA"/>
</dbReference>
<dbReference type="PANTHER" id="PTHR46926:SF1">
    <property type="entry name" value="GLUTAREDOXIN DOMAIN-CONTAINING CYSTEINE-RICH PROTEIN 2"/>
    <property type="match status" value="1"/>
</dbReference>
<sequence>MPRASPGLCVYPGVLRHVLLVQDAYFTCPYDEASSGPRDPQEQSLSRHKLLMETAFGVDLQDLQLEIPIMDEPQKKLSQRHEGRPRKVRFKISSAYSGRVLKQVYEDGQELEPPAKEHSRRFLRHSFEPEDHFCVAGEVLENRLYWPTALTAQRISILREDQKHSLTATLPLLSDCQPGASHCRASPVVDFGKIIIYTNNLKIIRAPMDQKELMRRIIQTEGINDCTFMYQERKERFGDGHKKDVEKNVTCNQYVLEDDAEHGCSQCKGSGSTPCSLCHGSKFSMLANRFRESYRALRCPACNESGLQPCQICAA</sequence>
<comment type="caution">
    <text evidence="2">The sequence shown here is derived from an EMBL/GenBank/DDBJ whole genome shotgun (WGS) entry which is preliminary data.</text>
</comment>
<reference evidence="2" key="1">
    <citation type="submission" date="2019-10" db="EMBL/GenBank/DDBJ databases">
        <authorList>
            <person name="Soares A.E.R."/>
            <person name="Aleixo A."/>
            <person name="Schneider P."/>
            <person name="Miyaki C.Y."/>
            <person name="Schneider M.P."/>
            <person name="Mello C."/>
            <person name="Vasconcelos A.T.R."/>
        </authorList>
    </citation>
    <scope>NUCLEOTIDE SEQUENCE</scope>
    <source>
        <tissue evidence="2">Muscle</tissue>
    </source>
</reference>
<name>A0ABQ9CN58_9PASS</name>
<keyword evidence="3" id="KW-1185">Reference proteome</keyword>
<evidence type="ECO:0000313" key="1">
    <source>
        <dbReference type="EMBL" id="KAJ7404381.1"/>
    </source>
</evidence>
<dbReference type="Proteomes" id="UP001145742">
    <property type="component" value="Unassembled WGS sequence"/>
</dbReference>